<evidence type="ECO:0000313" key="2">
    <source>
        <dbReference type="EMBL" id="OGD14592.1"/>
    </source>
</evidence>
<evidence type="ECO:0000313" key="3">
    <source>
        <dbReference type="Proteomes" id="UP000177701"/>
    </source>
</evidence>
<evidence type="ECO:0000259" key="1">
    <source>
        <dbReference type="PROSITE" id="PS51704"/>
    </source>
</evidence>
<dbReference type="PANTHER" id="PTHR46211:SF14">
    <property type="entry name" value="GLYCEROPHOSPHODIESTER PHOSPHODIESTERASE"/>
    <property type="match status" value="1"/>
</dbReference>
<protein>
    <recommendedName>
        <fullName evidence="1">GP-PDE domain-containing protein</fullName>
    </recommendedName>
</protein>
<name>A0A1F5A7M9_9BACT</name>
<dbReference type="GO" id="GO:0006629">
    <property type="term" value="P:lipid metabolic process"/>
    <property type="evidence" value="ECO:0007669"/>
    <property type="project" value="InterPro"/>
</dbReference>
<gene>
    <name evidence="2" type="ORF">A2V47_04915</name>
</gene>
<dbReference type="AlphaFoldDB" id="A0A1F5A7M9"/>
<sequence length="334" mass="39070">MKLPLIIGHRGAKGIAPENSLSGFKKAVELGIDGVELDVHLTKDGKLVVVHDMDLKRLTGLRIPIEQLTFKELKKYDISKYFNKNQEKIREKLPEETKYFFELKKIKADSFYLNIYDQLTRKKISLYLHWDGKRFDVVKKLFLSRNDGKKLCFKQLKIKKRDMLDLEKGKVRKYHNEQMPLLRDVLKILKGKLSVNIEIKGGEKIYPGIIDKLVKETESFGYNNILFSSFDRDTVVLIKEKHPELKANGLFDKWINPKKYIDGMDGLNPNIFWCKEKLISYLRQSDKTVYVWTVDKDIDMIRFILCGVDGIITNYPQVLKKISKTMQSVLEDFQ</sequence>
<dbReference type="Proteomes" id="UP000177701">
    <property type="component" value="Unassembled WGS sequence"/>
</dbReference>
<dbReference type="GO" id="GO:0008081">
    <property type="term" value="F:phosphoric diester hydrolase activity"/>
    <property type="evidence" value="ECO:0007669"/>
    <property type="project" value="InterPro"/>
</dbReference>
<dbReference type="Gene3D" id="3.20.20.190">
    <property type="entry name" value="Phosphatidylinositol (PI) phosphodiesterase"/>
    <property type="match status" value="2"/>
</dbReference>
<reference evidence="2 3" key="1">
    <citation type="journal article" date="2016" name="Nat. Commun.">
        <title>Thousands of microbial genomes shed light on interconnected biogeochemical processes in an aquifer system.</title>
        <authorList>
            <person name="Anantharaman K."/>
            <person name="Brown C.T."/>
            <person name="Hug L.A."/>
            <person name="Sharon I."/>
            <person name="Castelle C.J."/>
            <person name="Probst A.J."/>
            <person name="Thomas B.C."/>
            <person name="Singh A."/>
            <person name="Wilkins M.J."/>
            <person name="Karaoz U."/>
            <person name="Brodie E.L."/>
            <person name="Williams K.H."/>
            <person name="Hubbard S.S."/>
            <person name="Banfield J.F."/>
        </authorList>
    </citation>
    <scope>NUCLEOTIDE SEQUENCE [LARGE SCALE GENOMIC DNA]</scope>
</reference>
<dbReference type="PROSITE" id="PS51704">
    <property type="entry name" value="GP_PDE"/>
    <property type="match status" value="1"/>
</dbReference>
<comment type="caution">
    <text evidence="2">The sequence shown here is derived from an EMBL/GenBank/DDBJ whole genome shotgun (WGS) entry which is preliminary data.</text>
</comment>
<proteinExistence type="predicted"/>
<organism evidence="2 3">
    <name type="scientific">Candidatus Sediminicultor quintus</name>
    <dbReference type="NCBI Taxonomy" id="1797291"/>
    <lineage>
        <taxon>Bacteria</taxon>
        <taxon>Pseudomonadati</taxon>
        <taxon>Atribacterota</taxon>
        <taxon>Candidatus Phoenicimicrobiia</taxon>
        <taxon>Candidatus Pheonicimicrobiales</taxon>
        <taxon>Candidatus Phoenicimicrobiaceae</taxon>
        <taxon>Candidatus Sediminicultor</taxon>
    </lineage>
</organism>
<dbReference type="InterPro" id="IPR017946">
    <property type="entry name" value="PLC-like_Pdiesterase_TIM-brl"/>
</dbReference>
<dbReference type="EMBL" id="MEYH01000080">
    <property type="protein sequence ID" value="OGD14592.1"/>
    <property type="molecule type" value="Genomic_DNA"/>
</dbReference>
<dbReference type="PANTHER" id="PTHR46211">
    <property type="entry name" value="GLYCEROPHOSPHORYL DIESTER PHOSPHODIESTERASE"/>
    <property type="match status" value="1"/>
</dbReference>
<dbReference type="InterPro" id="IPR030395">
    <property type="entry name" value="GP_PDE_dom"/>
</dbReference>
<feature type="domain" description="GP-PDE" evidence="1">
    <location>
        <begin position="4"/>
        <end position="323"/>
    </location>
</feature>
<dbReference type="STRING" id="1797291.A2V47_04915"/>
<accession>A0A1F5A7M9</accession>
<dbReference type="Pfam" id="PF03009">
    <property type="entry name" value="GDPD"/>
    <property type="match status" value="2"/>
</dbReference>
<dbReference type="SUPFAM" id="SSF51695">
    <property type="entry name" value="PLC-like phosphodiesterases"/>
    <property type="match status" value="1"/>
</dbReference>